<dbReference type="InterPro" id="IPR039361">
    <property type="entry name" value="Cyclin"/>
</dbReference>
<dbReference type="GO" id="GO:0016538">
    <property type="term" value="F:cyclin-dependent protein serine/threonine kinase regulator activity"/>
    <property type="evidence" value="ECO:0007669"/>
    <property type="project" value="InterPro"/>
</dbReference>
<evidence type="ECO:0000256" key="7">
    <source>
        <dbReference type="RuleBase" id="RU000383"/>
    </source>
</evidence>
<accession>A0AAW2Q2Q1</accession>
<evidence type="ECO:0000313" key="11">
    <source>
        <dbReference type="EMBL" id="KAL0361846.1"/>
    </source>
</evidence>
<evidence type="ECO:0000256" key="4">
    <source>
        <dbReference type="ARBA" id="ARBA00023306"/>
    </source>
</evidence>
<dbReference type="SUPFAM" id="SSF47954">
    <property type="entry name" value="Cyclin-like"/>
    <property type="match status" value="2"/>
</dbReference>
<protein>
    <submittedName>
        <fullName evidence="11">Cyclin-B2-3</fullName>
    </submittedName>
</protein>
<feature type="domain" description="Cyclin C-terminal" evidence="10">
    <location>
        <begin position="268"/>
        <end position="385"/>
    </location>
</feature>
<dbReference type="InterPro" id="IPR013763">
    <property type="entry name" value="Cyclin-like_dom"/>
</dbReference>
<dbReference type="InterPro" id="IPR036915">
    <property type="entry name" value="Cyclin-like_sf"/>
</dbReference>
<evidence type="ECO:0000259" key="9">
    <source>
        <dbReference type="SMART" id="SM00385"/>
    </source>
</evidence>
<dbReference type="EMBL" id="JACGWJ010000016">
    <property type="protein sequence ID" value="KAL0361846.1"/>
    <property type="molecule type" value="Genomic_DNA"/>
</dbReference>
<dbReference type="InterPro" id="IPR004367">
    <property type="entry name" value="Cyclin_C-dom"/>
</dbReference>
<dbReference type="SMART" id="SM00385">
    <property type="entry name" value="CYCLIN"/>
    <property type="match status" value="2"/>
</dbReference>
<comment type="caution">
    <text evidence="11">The sequence shown here is derived from an EMBL/GenBank/DDBJ whole genome shotgun (WGS) entry which is preliminary data.</text>
</comment>
<dbReference type="PROSITE" id="PS00292">
    <property type="entry name" value="CYCLINS"/>
    <property type="match status" value="1"/>
</dbReference>
<feature type="region of interest" description="Disordered" evidence="8">
    <location>
        <begin position="1"/>
        <end position="22"/>
    </location>
</feature>
<dbReference type="Gene3D" id="1.10.472.10">
    <property type="entry name" value="Cyclin-like"/>
    <property type="match status" value="2"/>
</dbReference>
<comment type="subunit">
    <text evidence="6">Interacts with the CDC2 and CDK2 protein kinases to form a serine/threonine kinase holoenzyme complex. The cyclin subunit imparts substrate specificity to the complex.</text>
</comment>
<dbReference type="GO" id="GO:0010332">
    <property type="term" value="P:response to gamma radiation"/>
    <property type="evidence" value="ECO:0007669"/>
    <property type="project" value="UniProtKB-ARBA"/>
</dbReference>
<gene>
    <name evidence="11" type="ORF">Sradi_3869100</name>
</gene>
<evidence type="ECO:0000256" key="5">
    <source>
        <dbReference type="ARBA" id="ARBA00059307"/>
    </source>
</evidence>
<feature type="domain" description="Cyclin-like" evidence="9">
    <location>
        <begin position="175"/>
        <end position="259"/>
    </location>
</feature>
<dbReference type="Pfam" id="PF02984">
    <property type="entry name" value="Cyclin_C"/>
    <property type="match status" value="1"/>
</dbReference>
<reference evidence="11" key="1">
    <citation type="submission" date="2020-06" db="EMBL/GenBank/DDBJ databases">
        <authorList>
            <person name="Li T."/>
            <person name="Hu X."/>
            <person name="Zhang T."/>
            <person name="Song X."/>
            <person name="Zhang H."/>
            <person name="Dai N."/>
            <person name="Sheng W."/>
            <person name="Hou X."/>
            <person name="Wei L."/>
        </authorList>
    </citation>
    <scope>NUCLEOTIDE SEQUENCE</scope>
    <source>
        <strain evidence="11">G02</strain>
        <tissue evidence="11">Leaf</tissue>
    </source>
</reference>
<dbReference type="Pfam" id="PF00134">
    <property type="entry name" value="Cyclin_N"/>
    <property type="match status" value="1"/>
</dbReference>
<dbReference type="InterPro" id="IPR048258">
    <property type="entry name" value="Cyclins_cyclin-box"/>
</dbReference>
<evidence type="ECO:0000256" key="3">
    <source>
        <dbReference type="ARBA" id="ARBA00023127"/>
    </source>
</evidence>
<proteinExistence type="inferred from homology"/>
<dbReference type="GO" id="GO:0051301">
    <property type="term" value="P:cell division"/>
    <property type="evidence" value="ECO:0007669"/>
    <property type="project" value="UniProtKB-KW"/>
</dbReference>
<keyword evidence="4" id="KW-0131">Cell cycle</keyword>
<dbReference type="FunFam" id="1.10.472.10:FF:000032">
    <property type="entry name" value="G2/mitotic-specific cyclin-1"/>
    <property type="match status" value="1"/>
</dbReference>
<keyword evidence="3 7" id="KW-0195">Cyclin</keyword>
<keyword evidence="2" id="KW-0132">Cell division</keyword>
<dbReference type="SMART" id="SM01332">
    <property type="entry name" value="Cyclin_C"/>
    <property type="match status" value="1"/>
</dbReference>
<comment type="similarity">
    <text evidence="1">Belongs to the cyclin family. Cyclin AB subfamily.</text>
</comment>
<dbReference type="PANTHER" id="PTHR10177">
    <property type="entry name" value="CYCLINS"/>
    <property type="match status" value="1"/>
</dbReference>
<evidence type="ECO:0000256" key="2">
    <source>
        <dbReference type="ARBA" id="ARBA00022618"/>
    </source>
</evidence>
<reference evidence="11" key="2">
    <citation type="journal article" date="2024" name="Plant">
        <title>Genomic evolution and insights into agronomic trait innovations of Sesamum species.</title>
        <authorList>
            <person name="Miao H."/>
            <person name="Wang L."/>
            <person name="Qu L."/>
            <person name="Liu H."/>
            <person name="Sun Y."/>
            <person name="Le M."/>
            <person name="Wang Q."/>
            <person name="Wei S."/>
            <person name="Zheng Y."/>
            <person name="Lin W."/>
            <person name="Duan Y."/>
            <person name="Cao H."/>
            <person name="Xiong S."/>
            <person name="Wang X."/>
            <person name="Wei L."/>
            <person name="Li C."/>
            <person name="Ma Q."/>
            <person name="Ju M."/>
            <person name="Zhao R."/>
            <person name="Li G."/>
            <person name="Mu C."/>
            <person name="Tian Q."/>
            <person name="Mei H."/>
            <person name="Zhang T."/>
            <person name="Gao T."/>
            <person name="Zhang H."/>
        </authorList>
    </citation>
    <scope>NUCLEOTIDE SEQUENCE</scope>
    <source>
        <strain evidence="11">G02</strain>
    </source>
</reference>
<sequence length="391" mass="44003">MGSDENFPGVIRPSNIQGGLMPGGGKFTAGVANNRRALSTINRNIVGAPPYPCAVHKRGVLTEKNAASNKNPVIPVHRPVTRKFAAQLAGKGQHPPIEEVRPSAQPVLSTNETRDCIIIDADDYKNADDHDVPMFVQHTEAMLEEIDKMSLSCVPPNYMAQQFDINERMRGILIDWLIEVHYKFELMDETLYLTVNLIDRFLAVQSVVRKKLQLVGVTAMLLACKYEEVSVPVVEDLILISDRAYCRKEVLDMEKLMVNTLQFNLSLPTPYVFMRRFLKAAQSDKRLELLSYFIIELCLVEYEMLRFPPSLLAAAAIFTAQCTISGCKQWSKTCERHTNYTQDELMECAKMMVSFHQKAGSGKLTGVHKKYSTSKYGYAAKEEPAVFLVMP</sequence>
<dbReference type="InterPro" id="IPR006671">
    <property type="entry name" value="Cyclin_N"/>
</dbReference>
<dbReference type="GO" id="GO:0044772">
    <property type="term" value="P:mitotic cell cycle phase transition"/>
    <property type="evidence" value="ECO:0007669"/>
    <property type="project" value="InterPro"/>
</dbReference>
<evidence type="ECO:0000259" key="10">
    <source>
        <dbReference type="SMART" id="SM01332"/>
    </source>
</evidence>
<feature type="domain" description="Cyclin-like" evidence="9">
    <location>
        <begin position="272"/>
        <end position="354"/>
    </location>
</feature>
<dbReference type="AlphaFoldDB" id="A0AAW2Q2Q1"/>
<organism evidence="11">
    <name type="scientific">Sesamum radiatum</name>
    <name type="common">Black benniseed</name>
    <dbReference type="NCBI Taxonomy" id="300843"/>
    <lineage>
        <taxon>Eukaryota</taxon>
        <taxon>Viridiplantae</taxon>
        <taxon>Streptophyta</taxon>
        <taxon>Embryophyta</taxon>
        <taxon>Tracheophyta</taxon>
        <taxon>Spermatophyta</taxon>
        <taxon>Magnoliopsida</taxon>
        <taxon>eudicotyledons</taxon>
        <taxon>Gunneridae</taxon>
        <taxon>Pentapetalae</taxon>
        <taxon>asterids</taxon>
        <taxon>lamiids</taxon>
        <taxon>Lamiales</taxon>
        <taxon>Pedaliaceae</taxon>
        <taxon>Sesamum</taxon>
    </lineage>
</organism>
<evidence type="ECO:0000256" key="1">
    <source>
        <dbReference type="ARBA" id="ARBA00006955"/>
    </source>
</evidence>
<dbReference type="CDD" id="cd20511">
    <property type="entry name" value="CYCLIN_AtCycB-like_rpt2"/>
    <property type="match status" value="1"/>
</dbReference>
<name>A0AAW2Q2Q1_SESRA</name>
<comment type="function">
    <text evidence="5">Essential for the control of the cell cycle at the G2/M (mitosis) transition. G2/M cyclins accumulate steadily during G2 and are abruptly destroyed at mitosis.</text>
</comment>
<evidence type="ECO:0000256" key="8">
    <source>
        <dbReference type="SAM" id="MobiDB-lite"/>
    </source>
</evidence>
<evidence type="ECO:0000256" key="6">
    <source>
        <dbReference type="ARBA" id="ARBA00065123"/>
    </source>
</evidence>